<comment type="subunit">
    <text evidence="3 10">Homodimer.</text>
</comment>
<dbReference type="Proteomes" id="UP000622405">
    <property type="component" value="Unassembled WGS sequence"/>
</dbReference>
<feature type="binding site" evidence="10">
    <location>
        <position position="159"/>
    </location>
    <ligand>
        <name>Mg(2+)</name>
        <dbReference type="ChEBI" id="CHEBI:18420"/>
    </ligand>
</feature>
<protein>
    <recommendedName>
        <fullName evidence="10">1-deoxy-D-xylulose-5-phosphate synthase</fullName>
        <ecNumber evidence="10">2.2.1.7</ecNumber>
    </recommendedName>
    <alternativeName>
        <fullName evidence="10">1-deoxyxylulose-5-phosphate synthase</fullName>
        <shortName evidence="10">DXP synthase</shortName>
        <shortName evidence="10">DXPS</shortName>
    </alternativeName>
</protein>
<keyword evidence="9 10" id="KW-0414">Isoprene biosynthesis</keyword>
<keyword evidence="4 10" id="KW-0808">Transferase</keyword>
<evidence type="ECO:0000256" key="8">
    <source>
        <dbReference type="ARBA" id="ARBA00023052"/>
    </source>
</evidence>
<comment type="cofactor">
    <cofactor evidence="10">
        <name>thiamine diphosphate</name>
        <dbReference type="ChEBI" id="CHEBI:58937"/>
    </cofactor>
    <text evidence="10">Binds 1 thiamine pyrophosphate per subunit.</text>
</comment>
<keyword evidence="13" id="KW-1185">Reference proteome</keyword>
<gene>
    <name evidence="10 12" type="primary">dxs</name>
    <name evidence="12" type="ORF">GH811_11630</name>
</gene>
<evidence type="ECO:0000313" key="13">
    <source>
        <dbReference type="Proteomes" id="UP000622405"/>
    </source>
</evidence>
<dbReference type="InterPro" id="IPR005475">
    <property type="entry name" value="Transketolase-like_Pyr-bd"/>
</dbReference>
<dbReference type="InterPro" id="IPR029061">
    <property type="entry name" value="THDP-binding"/>
</dbReference>
<evidence type="ECO:0000256" key="9">
    <source>
        <dbReference type="ARBA" id="ARBA00023229"/>
    </source>
</evidence>
<evidence type="ECO:0000256" key="1">
    <source>
        <dbReference type="ARBA" id="ARBA00004980"/>
    </source>
</evidence>
<evidence type="ECO:0000256" key="7">
    <source>
        <dbReference type="ARBA" id="ARBA00022977"/>
    </source>
</evidence>
<accession>A0ABR6YYJ0</accession>
<dbReference type="Pfam" id="PF02779">
    <property type="entry name" value="Transket_pyr"/>
    <property type="match status" value="1"/>
</dbReference>
<dbReference type="Pfam" id="PF02780">
    <property type="entry name" value="Transketolase_C"/>
    <property type="match status" value="1"/>
</dbReference>
<dbReference type="PROSITE" id="PS00801">
    <property type="entry name" value="TRANSKETOLASE_1"/>
    <property type="match status" value="1"/>
</dbReference>
<comment type="function">
    <text evidence="10">Catalyzes the acyloin condensation reaction between C atoms 2 and 3 of pyruvate and glyceraldehyde 3-phosphate to yield 1-deoxy-D-xylulose-5-phosphate (DXP).</text>
</comment>
<dbReference type="EMBL" id="WJBE01000009">
    <property type="protein sequence ID" value="MBC3900267.1"/>
    <property type="molecule type" value="Genomic_DNA"/>
</dbReference>
<comment type="caution">
    <text evidence="12">The sequence shown here is derived from an EMBL/GenBank/DDBJ whole genome shotgun (WGS) entry which is preliminary data.</text>
</comment>
<feature type="binding site" evidence="10">
    <location>
        <position position="188"/>
    </location>
    <ligand>
        <name>Mg(2+)</name>
        <dbReference type="ChEBI" id="CHEBI:18420"/>
    </ligand>
</feature>
<comment type="cofactor">
    <cofactor evidence="10">
        <name>Mg(2+)</name>
        <dbReference type="ChEBI" id="CHEBI:18420"/>
    </cofactor>
    <text evidence="10">Binds 1 Mg(2+) ion per subunit.</text>
</comment>
<evidence type="ECO:0000256" key="5">
    <source>
        <dbReference type="ARBA" id="ARBA00022723"/>
    </source>
</evidence>
<dbReference type="CDD" id="cd07033">
    <property type="entry name" value="TPP_PYR_DXS_TK_like"/>
    <property type="match status" value="1"/>
</dbReference>
<keyword evidence="7 10" id="KW-0784">Thiamine biosynthesis</keyword>
<reference evidence="12 13" key="1">
    <citation type="journal article" date="2020" name="mSystems">
        <title>Defining Genomic and Predicted Metabolic Features of the Acetobacterium Genus.</title>
        <authorList>
            <person name="Ross D.E."/>
            <person name="Marshall C.W."/>
            <person name="Gulliver D."/>
            <person name="May H.D."/>
            <person name="Norman R.S."/>
        </authorList>
    </citation>
    <scope>NUCLEOTIDE SEQUENCE [LARGE SCALE GENOMIC DNA]</scope>
    <source>
        <strain evidence="12 13">DSM 4132</strain>
    </source>
</reference>
<dbReference type="InterPro" id="IPR033248">
    <property type="entry name" value="Transketolase_C"/>
</dbReference>
<proteinExistence type="inferred from homology"/>
<feature type="binding site" evidence="10">
    <location>
        <position position="87"/>
    </location>
    <ligand>
        <name>thiamine diphosphate</name>
        <dbReference type="ChEBI" id="CHEBI:58937"/>
    </ligand>
</feature>
<evidence type="ECO:0000256" key="10">
    <source>
        <dbReference type="HAMAP-Rule" id="MF_00315"/>
    </source>
</evidence>
<keyword evidence="8 10" id="KW-0786">Thiamine pyrophosphate</keyword>
<feature type="binding site" evidence="10">
    <location>
        <begin position="160"/>
        <end position="161"/>
    </location>
    <ligand>
        <name>thiamine diphosphate</name>
        <dbReference type="ChEBI" id="CHEBI:58937"/>
    </ligand>
</feature>
<feature type="binding site" evidence="10">
    <location>
        <position position="299"/>
    </location>
    <ligand>
        <name>thiamine diphosphate</name>
        <dbReference type="ChEBI" id="CHEBI:58937"/>
    </ligand>
</feature>
<dbReference type="InterPro" id="IPR009014">
    <property type="entry name" value="Transketo_C/PFOR_II"/>
</dbReference>
<evidence type="ECO:0000259" key="11">
    <source>
        <dbReference type="SMART" id="SM00861"/>
    </source>
</evidence>
<dbReference type="InterPro" id="IPR049557">
    <property type="entry name" value="Transketolase_CS"/>
</dbReference>
<comment type="catalytic activity">
    <reaction evidence="10">
        <text>D-glyceraldehyde 3-phosphate + pyruvate + H(+) = 1-deoxy-D-xylulose 5-phosphate + CO2</text>
        <dbReference type="Rhea" id="RHEA:12605"/>
        <dbReference type="ChEBI" id="CHEBI:15361"/>
        <dbReference type="ChEBI" id="CHEBI:15378"/>
        <dbReference type="ChEBI" id="CHEBI:16526"/>
        <dbReference type="ChEBI" id="CHEBI:57792"/>
        <dbReference type="ChEBI" id="CHEBI:59776"/>
        <dbReference type="EC" id="2.2.1.7"/>
    </reaction>
</comment>
<evidence type="ECO:0000313" key="12">
    <source>
        <dbReference type="EMBL" id="MBC3900267.1"/>
    </source>
</evidence>
<dbReference type="PANTHER" id="PTHR43322:SF1">
    <property type="entry name" value="1-DEOXY-D-XYLULOSE-5-PHOSPHATE SYNTHASE"/>
    <property type="match status" value="1"/>
</dbReference>
<dbReference type="InterPro" id="IPR005477">
    <property type="entry name" value="Dxylulose-5-P_synthase"/>
</dbReference>
<keyword evidence="6 10" id="KW-0460">Magnesium</keyword>
<dbReference type="GO" id="GO:0008661">
    <property type="term" value="F:1-deoxy-D-xylulose-5-phosphate synthase activity"/>
    <property type="evidence" value="ECO:0007669"/>
    <property type="project" value="UniProtKB-EC"/>
</dbReference>
<feature type="binding site" evidence="10">
    <location>
        <position position="188"/>
    </location>
    <ligand>
        <name>thiamine diphosphate</name>
        <dbReference type="ChEBI" id="CHEBI:58937"/>
    </ligand>
</feature>
<dbReference type="SMART" id="SM00861">
    <property type="entry name" value="Transket_pyr"/>
    <property type="match status" value="1"/>
</dbReference>
<dbReference type="PANTHER" id="PTHR43322">
    <property type="entry name" value="1-D-DEOXYXYLULOSE 5-PHOSPHATE SYNTHASE-RELATED"/>
    <property type="match status" value="1"/>
</dbReference>
<dbReference type="SUPFAM" id="SSF52922">
    <property type="entry name" value="TK C-terminal domain-like"/>
    <property type="match status" value="1"/>
</dbReference>
<organism evidence="12 13">
    <name type="scientific">Acetobacterium malicum</name>
    <dbReference type="NCBI Taxonomy" id="52692"/>
    <lineage>
        <taxon>Bacteria</taxon>
        <taxon>Bacillati</taxon>
        <taxon>Bacillota</taxon>
        <taxon>Clostridia</taxon>
        <taxon>Eubacteriales</taxon>
        <taxon>Eubacteriaceae</taxon>
        <taxon>Acetobacterium</taxon>
    </lineage>
</organism>
<evidence type="ECO:0000256" key="2">
    <source>
        <dbReference type="ARBA" id="ARBA00011081"/>
    </source>
</evidence>
<dbReference type="HAMAP" id="MF_00315">
    <property type="entry name" value="DXP_synth"/>
    <property type="match status" value="1"/>
</dbReference>
<comment type="similarity">
    <text evidence="2 10">Belongs to the transketolase family. DXPS subfamily.</text>
</comment>
<sequence length="642" mass="71250">MLWHRGEETVKGFKLKQLKNILSPQDLKNLEEADLQNLTGELRNRILETVSKNGGHLASNLGIVETTLAIHRVFNNPDDQIVFDVGHQCYAHKLLTGRQQEFDTLRQWNGISGFTNRKESDKDAFGAGHSGTSISAALGLAMANQLDNKDNYVIAVVGDGSFTNGMIYEALNNCNKKNLRLIIILNDNEMSISENVGGLSNYLSKIRNSQNYFNLKHQTQSFLHKIPLVGDGLIEGTRKLKKHIKKRVVAENFFEHLGLDYLGPVDGCDLKKLESVLSEAKSKTTCCLVHVHTVKGKGYPDAEEHPEMYHSSGPFNLEKGIEKKESEDSFSAAFGKIMVEAANTNASICAITAAMTGGTGLDKFSQTHPERFYDVGIAEEHAVTFAAGLSANGKTPVCAIYSTFVQRVYDQLIHDAAIQKLPLIMALDRCGLVPGDGITHQGIYDCSYLSSIPGMEIYSPETYDEMKQSFKHCFENKNLAVIRYPKGAEQQYDRSGFIHDGDLSYQDFSEAGKDAAHPEIVILTYGRITKNAYEAIQLLKANNRIRLIKLVKVYPLQLEKIRSLIGQPKLVYVLEEGIRSGGIGEKIAATIAQDDHLKPGKVRIHAIENPLMEQGDLPALYDYCKFLPAQIADEIMEILGNK</sequence>
<dbReference type="SUPFAM" id="SSF52518">
    <property type="entry name" value="Thiamin diphosphate-binding fold (THDP-binding)"/>
    <property type="match status" value="1"/>
</dbReference>
<evidence type="ECO:0000256" key="6">
    <source>
        <dbReference type="ARBA" id="ARBA00022842"/>
    </source>
</evidence>
<feature type="binding site" evidence="10">
    <location>
        <position position="379"/>
    </location>
    <ligand>
        <name>thiamine diphosphate</name>
        <dbReference type="ChEBI" id="CHEBI:58937"/>
    </ligand>
</feature>
<dbReference type="NCBIfam" id="TIGR00204">
    <property type="entry name" value="dxs"/>
    <property type="match status" value="1"/>
</dbReference>
<dbReference type="Gene3D" id="3.40.50.970">
    <property type="match status" value="2"/>
</dbReference>
<keyword evidence="5 10" id="KW-0479">Metal-binding</keyword>
<dbReference type="CDD" id="cd02007">
    <property type="entry name" value="TPP_DXS"/>
    <property type="match status" value="1"/>
</dbReference>
<dbReference type="EC" id="2.2.1.7" evidence="10"/>
<evidence type="ECO:0000256" key="3">
    <source>
        <dbReference type="ARBA" id="ARBA00011738"/>
    </source>
</evidence>
<dbReference type="NCBIfam" id="NF003933">
    <property type="entry name" value="PRK05444.2-2"/>
    <property type="match status" value="1"/>
</dbReference>
<dbReference type="Gene3D" id="3.40.50.920">
    <property type="match status" value="1"/>
</dbReference>
<comment type="pathway">
    <text evidence="1 10">Metabolic intermediate biosynthesis; 1-deoxy-D-xylulose 5-phosphate biosynthesis; 1-deoxy-D-xylulose 5-phosphate from D-glyceraldehyde 3-phosphate and pyruvate: step 1/1.</text>
</comment>
<name>A0ABR6YYJ0_9FIRM</name>
<feature type="domain" description="Transketolase-like pyrimidine-binding" evidence="11">
    <location>
        <begin position="328"/>
        <end position="491"/>
    </location>
</feature>
<evidence type="ECO:0000256" key="4">
    <source>
        <dbReference type="ARBA" id="ARBA00022679"/>
    </source>
</evidence>
<dbReference type="Pfam" id="PF13292">
    <property type="entry name" value="DXP_synthase_N"/>
    <property type="match status" value="1"/>
</dbReference>
<feature type="binding site" evidence="10">
    <location>
        <begin position="128"/>
        <end position="130"/>
    </location>
    <ligand>
        <name>thiamine diphosphate</name>
        <dbReference type="ChEBI" id="CHEBI:58937"/>
    </ligand>
</feature>